<feature type="compositionally biased region" description="Polar residues" evidence="4">
    <location>
        <begin position="414"/>
        <end position="431"/>
    </location>
</feature>
<evidence type="ECO:0000256" key="2">
    <source>
        <dbReference type="ARBA" id="ARBA00022490"/>
    </source>
</evidence>
<dbReference type="InterPro" id="IPR036034">
    <property type="entry name" value="PDZ_sf"/>
</dbReference>
<dbReference type="GeneID" id="102800803"/>
<proteinExistence type="predicted"/>
<dbReference type="Proteomes" id="UP000694865">
    <property type="component" value="Unplaced"/>
</dbReference>
<feature type="compositionally biased region" description="Polar residues" evidence="4">
    <location>
        <begin position="619"/>
        <end position="630"/>
    </location>
</feature>
<evidence type="ECO:0000313" key="6">
    <source>
        <dbReference type="Proteomes" id="UP000694865"/>
    </source>
</evidence>
<dbReference type="PANTHER" id="PTHR24214">
    <property type="entry name" value="PDZ AND LIM DOMAIN PROTEIN ZASP"/>
    <property type="match status" value="1"/>
</dbReference>
<dbReference type="Pfam" id="PF00595">
    <property type="entry name" value="PDZ"/>
    <property type="match status" value="1"/>
</dbReference>
<feature type="region of interest" description="Disordered" evidence="4">
    <location>
        <begin position="609"/>
        <end position="632"/>
    </location>
</feature>
<evidence type="ECO:0000313" key="7">
    <source>
        <dbReference type="RefSeq" id="XP_006813395.1"/>
    </source>
</evidence>
<accession>A0ABM0M054</accession>
<keyword evidence="3" id="KW-0862">Zinc</keyword>
<dbReference type="CDD" id="cd06753">
    <property type="entry name" value="PDZ_PDLIM-like"/>
    <property type="match status" value="1"/>
</dbReference>
<dbReference type="Gene3D" id="2.30.42.10">
    <property type="match status" value="1"/>
</dbReference>
<reference evidence="7" key="1">
    <citation type="submission" date="2025-08" db="UniProtKB">
        <authorList>
            <consortium name="RefSeq"/>
        </authorList>
    </citation>
    <scope>IDENTIFICATION</scope>
    <source>
        <tissue evidence="7">Testes</tissue>
    </source>
</reference>
<feature type="compositionally biased region" description="Basic and acidic residues" evidence="4">
    <location>
        <begin position="367"/>
        <end position="380"/>
    </location>
</feature>
<gene>
    <name evidence="7" type="primary">LOC102800803</name>
</gene>
<dbReference type="RefSeq" id="XP_006813395.1">
    <property type="nucleotide sequence ID" value="XM_006813332.1"/>
</dbReference>
<dbReference type="InterPro" id="IPR050604">
    <property type="entry name" value="PDZ-LIM_domain"/>
</dbReference>
<name>A0ABM0M054_SACKO</name>
<dbReference type="SUPFAM" id="SSF50156">
    <property type="entry name" value="PDZ domain-like"/>
    <property type="match status" value="1"/>
</dbReference>
<keyword evidence="6" id="KW-1185">Reference proteome</keyword>
<sequence>MINRTIDSTGASMIERMKCACAITFALKHGSGRILNVEMDFAVTLSGEGPWGFRVKGGVESNEPLTVYKLISTGKAAQANVKTNDVIVKINDDWTKDMALTEATKIIRSTTRDLRLVVRRGTYKFAPPQAVWNRPTSAVTMATSPVSSTHSFVSQFSPPLHGHTPVRTGELNMSNSSQDKTKLWKQTAGNEVGATRGNFVSPSSHVKSPIETNERLINQNGSTHNVISMATPDRYFDVKHHSPATYEDAYEPRRDSVPTPARPHSAHFESCIHDPRTKQSSPVYKPVITRSPITKAHLYGSNPDDADVESLCSSWSATSNKEEIVREQQYEPMRSPTKVPGYYGRLQHETEQRDAKTDSGQYQIRPSRVEKDAYHSDGEIMRPQQLLSKKEQHDKPSSVASIPKQNIRPAAMNRNPTRSRNAQSSPQSNGVVNPYKQLYSRAEISRQNTGRHGMPSQQYYSDVEDHRTRYIRRSDTVPNHSDIEGQPRRRPVKTYVAPSNQFYSDTEDYDRGNLRRSFLNAGHHQHPGGNTSRRRASAGTAVHGSRQYNGTEPNLTRAAGEVVREPQYTPRALNKPTTMPKYYDKIEALISDDVVAMSDTEAITPRYTRRRKGRYSEGDMSSLNQHQQSRQKMDFHKNKENITFGALNDVPEQKYRSSQYQHSRGEYAGGTTFQRAPAPTELRDTPHGKPEWRPADSTQYSDYRRNATPFSSEDKNTSDYQKHFPTHTHLHGPRSHGNQPHHVWMSTNDYVVQNDQQEIPKYTNPQYFSESEAEYYNTRTYSDSGPDPVHLNQPRRSTGNVYNAIQDAAKTKPRPLNFRVGVDSGSDVYKTVHAATPPGRPGQTSAQYVKGFEDDEIEYYDYGNPVIQSPSFVKLHRILEDSEEL</sequence>
<evidence type="ECO:0000256" key="4">
    <source>
        <dbReference type="SAM" id="MobiDB-lite"/>
    </source>
</evidence>
<dbReference type="PANTHER" id="PTHR24214:SF38">
    <property type="entry name" value="PDZ AND LIM DOMAIN PROTEIN ZASP-RELATED"/>
    <property type="match status" value="1"/>
</dbReference>
<feature type="compositionally biased region" description="Basic and acidic residues" evidence="4">
    <location>
        <begin position="681"/>
        <end position="694"/>
    </location>
</feature>
<keyword evidence="3" id="KW-0440">LIM domain</keyword>
<keyword evidence="3" id="KW-0479">Metal-binding</keyword>
<dbReference type="InterPro" id="IPR001478">
    <property type="entry name" value="PDZ"/>
</dbReference>
<feature type="region of interest" description="Disordered" evidence="4">
    <location>
        <begin position="521"/>
        <end position="553"/>
    </location>
</feature>
<feature type="compositionally biased region" description="Basic and acidic residues" evidence="4">
    <location>
        <begin position="348"/>
        <end position="357"/>
    </location>
</feature>
<evidence type="ECO:0000259" key="5">
    <source>
        <dbReference type="PROSITE" id="PS50106"/>
    </source>
</evidence>
<dbReference type="SMART" id="SM00228">
    <property type="entry name" value="PDZ"/>
    <property type="match status" value="1"/>
</dbReference>
<evidence type="ECO:0000256" key="3">
    <source>
        <dbReference type="ARBA" id="ARBA00023038"/>
    </source>
</evidence>
<dbReference type="PROSITE" id="PS50106">
    <property type="entry name" value="PDZ"/>
    <property type="match status" value="1"/>
</dbReference>
<comment type="subcellular location">
    <subcellularLocation>
        <location evidence="1">Cytoplasm</location>
    </subcellularLocation>
</comment>
<feature type="region of interest" description="Disordered" evidence="4">
    <location>
        <begin position="665"/>
        <end position="719"/>
    </location>
</feature>
<feature type="domain" description="PDZ" evidence="5">
    <location>
        <begin position="40"/>
        <end position="122"/>
    </location>
</feature>
<protein>
    <submittedName>
        <fullName evidence="7">Uncharacterized protein LOC102800803</fullName>
    </submittedName>
</protein>
<feature type="region of interest" description="Disordered" evidence="4">
    <location>
        <begin position="348"/>
        <end position="433"/>
    </location>
</feature>
<organism evidence="6 7">
    <name type="scientific">Saccoglossus kowalevskii</name>
    <name type="common">Acorn worm</name>
    <dbReference type="NCBI Taxonomy" id="10224"/>
    <lineage>
        <taxon>Eukaryota</taxon>
        <taxon>Metazoa</taxon>
        <taxon>Hemichordata</taxon>
        <taxon>Enteropneusta</taxon>
        <taxon>Harrimaniidae</taxon>
        <taxon>Saccoglossus</taxon>
    </lineage>
</organism>
<keyword evidence="2" id="KW-0963">Cytoplasm</keyword>
<evidence type="ECO:0000256" key="1">
    <source>
        <dbReference type="ARBA" id="ARBA00004496"/>
    </source>
</evidence>